<dbReference type="InterPro" id="IPR015946">
    <property type="entry name" value="KH_dom-like_a/b"/>
</dbReference>
<evidence type="ECO:0000313" key="2">
    <source>
        <dbReference type="EMBL" id="GGE93722.1"/>
    </source>
</evidence>
<dbReference type="InterPro" id="IPR003718">
    <property type="entry name" value="OsmC/Ohr_fam"/>
</dbReference>
<dbReference type="Pfam" id="PF02566">
    <property type="entry name" value="OsmC"/>
    <property type="match status" value="1"/>
</dbReference>
<reference evidence="3" key="1">
    <citation type="journal article" date="2019" name="Int. J. Syst. Evol. Microbiol.">
        <title>The Global Catalogue of Microorganisms (GCM) 10K type strain sequencing project: providing services to taxonomists for standard genome sequencing and annotation.</title>
        <authorList>
            <consortium name="The Broad Institute Genomics Platform"/>
            <consortium name="The Broad Institute Genome Sequencing Center for Infectious Disease"/>
            <person name="Wu L."/>
            <person name="Ma J."/>
        </authorList>
    </citation>
    <scope>NUCLEOTIDE SEQUENCE [LARGE SCALE GENOMIC DNA]</scope>
    <source>
        <strain evidence="3">CGMCC 1.15197</strain>
    </source>
</reference>
<dbReference type="InterPro" id="IPR052707">
    <property type="entry name" value="OsmC_Ohr_Peroxiredoxin"/>
</dbReference>
<name>A0ABQ1TER9_9BACT</name>
<dbReference type="RefSeq" id="WP_188809836.1">
    <property type="nucleotide sequence ID" value="NZ_BMHT01000001.1"/>
</dbReference>
<dbReference type="EMBL" id="BMHT01000001">
    <property type="protein sequence ID" value="GGE93722.1"/>
    <property type="molecule type" value="Genomic_DNA"/>
</dbReference>
<dbReference type="InterPro" id="IPR019904">
    <property type="entry name" value="Peroxiredoxin_OsmC"/>
</dbReference>
<dbReference type="NCBIfam" id="TIGR03562">
    <property type="entry name" value="osmo_induc_OsmC"/>
    <property type="match status" value="1"/>
</dbReference>
<protein>
    <submittedName>
        <fullName evidence="2">Peroxiredoxin</fullName>
    </submittedName>
</protein>
<evidence type="ECO:0000313" key="3">
    <source>
        <dbReference type="Proteomes" id="UP000632273"/>
    </source>
</evidence>
<comment type="caution">
    <text evidence="2">The sequence shown here is derived from an EMBL/GenBank/DDBJ whole genome shotgun (WGS) entry which is preliminary data.</text>
</comment>
<keyword evidence="3" id="KW-1185">Reference proteome</keyword>
<dbReference type="PANTHER" id="PTHR42830">
    <property type="entry name" value="OSMOTICALLY INDUCIBLE FAMILY PROTEIN"/>
    <property type="match status" value="1"/>
</dbReference>
<dbReference type="InterPro" id="IPR036102">
    <property type="entry name" value="OsmC/Ohrsf"/>
</dbReference>
<dbReference type="PANTHER" id="PTHR42830:SF1">
    <property type="entry name" value="OSMOTICALLY INDUCIBLE FAMILY PROTEIN"/>
    <property type="match status" value="1"/>
</dbReference>
<proteinExistence type="predicted"/>
<feature type="region of interest" description="Disordered" evidence="1">
    <location>
        <begin position="1"/>
        <end position="24"/>
    </location>
</feature>
<accession>A0ABQ1TER9</accession>
<dbReference type="SUPFAM" id="SSF82784">
    <property type="entry name" value="OsmC-like"/>
    <property type="match status" value="1"/>
</dbReference>
<dbReference type="Gene3D" id="3.30.300.20">
    <property type="match status" value="1"/>
</dbReference>
<gene>
    <name evidence="2" type="ORF">GCM10011383_00540</name>
</gene>
<sequence>MTITRSANAHWTGTGTAGQGNLDTPSKVLKQAQYSYLTRFADGIGTNPEELVAAAHAGCFSMKLAFNLQAVSLVPQSIDTRCELVLENGTIVSSHLQVEAVVPGLSPEQFEELVEDARQNCPVSKLLTVPVTAEALLKQTAVAAS</sequence>
<evidence type="ECO:0000256" key="1">
    <source>
        <dbReference type="SAM" id="MobiDB-lite"/>
    </source>
</evidence>
<dbReference type="Proteomes" id="UP000632273">
    <property type="component" value="Unassembled WGS sequence"/>
</dbReference>
<organism evidence="2 3">
    <name type="scientific">Hymenobacter cavernae</name>
    <dbReference type="NCBI Taxonomy" id="2044852"/>
    <lineage>
        <taxon>Bacteria</taxon>
        <taxon>Pseudomonadati</taxon>
        <taxon>Bacteroidota</taxon>
        <taxon>Cytophagia</taxon>
        <taxon>Cytophagales</taxon>
        <taxon>Hymenobacteraceae</taxon>
        <taxon>Hymenobacter</taxon>
    </lineage>
</organism>